<feature type="region of interest" description="Disordered" evidence="1">
    <location>
        <begin position="188"/>
        <end position="232"/>
    </location>
</feature>
<dbReference type="EMBL" id="RCSW01000014">
    <property type="protein sequence ID" value="KAF7939201.1"/>
    <property type="molecule type" value="Genomic_DNA"/>
</dbReference>
<sequence length="262" mass="31246">MKKDEFINKAYWCSMEDDPFVIFAHGGDEAIAFQKDNTISTIPYDDRAELNWRELGIFRDTKKEKRFQQKLEEMKRLERWEERETGVQKKRTAMEMTKAFIEFIITDRRLRFQGNRCSLDILDAYVVRSSDEEQLNKCEKSQQRLNRRLKRANEAKKDVSAASKAVEDMKVSIDSLIEKIHKDDAEIEKHKEKYRKDKREREKARKEQEKQMMANEQNKARERKEAEEISKAEDKEARLLWNSLLTPAALRYKGNPKPSYDK</sequence>
<dbReference type="Proteomes" id="UP000710849">
    <property type="component" value="Unassembled WGS sequence"/>
</dbReference>
<feature type="compositionally biased region" description="Basic and acidic residues" evidence="1">
    <location>
        <begin position="218"/>
        <end position="232"/>
    </location>
</feature>
<dbReference type="RefSeq" id="XP_038731281.1">
    <property type="nucleotide sequence ID" value="XM_038877796.1"/>
</dbReference>
<dbReference type="GeneID" id="62150870"/>
<name>A0A9P5IJ06_9HELO</name>
<evidence type="ECO:0000256" key="1">
    <source>
        <dbReference type="SAM" id="MobiDB-lite"/>
    </source>
</evidence>
<dbReference type="AlphaFoldDB" id="A0A9P5IJ06"/>
<gene>
    <name evidence="2" type="ORF">EAE97_007281</name>
</gene>
<proteinExistence type="predicted"/>
<evidence type="ECO:0000313" key="2">
    <source>
        <dbReference type="EMBL" id="KAF7939201.1"/>
    </source>
</evidence>
<keyword evidence="3" id="KW-1185">Reference proteome</keyword>
<accession>A0A9P5IJ06</accession>
<protein>
    <submittedName>
        <fullName evidence="2">Uncharacterized protein</fullName>
    </submittedName>
</protein>
<feature type="compositionally biased region" description="Basic and acidic residues" evidence="1">
    <location>
        <begin position="188"/>
        <end position="210"/>
    </location>
</feature>
<reference evidence="2 3" key="1">
    <citation type="journal article" date="2020" name="Genome Biol. Evol.">
        <title>Comparative genomics of Sclerotiniaceae.</title>
        <authorList>
            <person name="Valero Jimenez C.A."/>
            <person name="Steentjes M."/>
            <person name="Scholten O.E."/>
            <person name="Van Kan J.A.L."/>
        </authorList>
    </citation>
    <scope>NUCLEOTIDE SEQUENCE [LARGE SCALE GENOMIC DNA]</scope>
    <source>
        <strain evidence="2 3">MUCL 94</strain>
    </source>
</reference>
<organism evidence="2 3">
    <name type="scientific">Botrytis byssoidea</name>
    <dbReference type="NCBI Taxonomy" id="139641"/>
    <lineage>
        <taxon>Eukaryota</taxon>
        <taxon>Fungi</taxon>
        <taxon>Dikarya</taxon>
        <taxon>Ascomycota</taxon>
        <taxon>Pezizomycotina</taxon>
        <taxon>Leotiomycetes</taxon>
        <taxon>Helotiales</taxon>
        <taxon>Sclerotiniaceae</taxon>
        <taxon>Botrytis</taxon>
    </lineage>
</organism>
<comment type="caution">
    <text evidence="2">The sequence shown here is derived from an EMBL/GenBank/DDBJ whole genome shotgun (WGS) entry which is preliminary data.</text>
</comment>
<evidence type="ECO:0000313" key="3">
    <source>
        <dbReference type="Proteomes" id="UP000710849"/>
    </source>
</evidence>